<dbReference type="SUPFAM" id="SSF46689">
    <property type="entry name" value="Homeodomain-like"/>
    <property type="match status" value="1"/>
</dbReference>
<sequence>MGESIANIGFSVGYESEAAFSTAFRRKVGCTPMQHRRLVAT</sequence>
<dbReference type="GO" id="GO:0043565">
    <property type="term" value="F:sequence-specific DNA binding"/>
    <property type="evidence" value="ECO:0007669"/>
    <property type="project" value="InterPro"/>
</dbReference>
<evidence type="ECO:0000256" key="3">
    <source>
        <dbReference type="ARBA" id="ARBA00023163"/>
    </source>
</evidence>
<dbReference type="Gene3D" id="1.10.10.60">
    <property type="entry name" value="Homeodomain-like"/>
    <property type="match status" value="1"/>
</dbReference>
<proteinExistence type="predicted"/>
<evidence type="ECO:0000256" key="2">
    <source>
        <dbReference type="ARBA" id="ARBA00023125"/>
    </source>
</evidence>
<dbReference type="EMBL" id="JABXXS010000024">
    <property type="protein sequence ID" value="NVN37492.1"/>
    <property type="molecule type" value="Genomic_DNA"/>
</dbReference>
<dbReference type="GO" id="GO:0003700">
    <property type="term" value="F:DNA-binding transcription factor activity"/>
    <property type="evidence" value="ECO:0007669"/>
    <property type="project" value="InterPro"/>
</dbReference>
<feature type="domain" description="HTH araC/xylS-type" evidence="4">
    <location>
        <begin position="1"/>
        <end position="38"/>
    </location>
</feature>
<keyword evidence="2" id="KW-0238">DNA-binding</keyword>
<dbReference type="InterPro" id="IPR020449">
    <property type="entry name" value="Tscrpt_reg_AraC-type_HTH"/>
</dbReference>
<evidence type="ECO:0000256" key="1">
    <source>
        <dbReference type="ARBA" id="ARBA00023015"/>
    </source>
</evidence>
<organism evidence="5 6">
    <name type="scientific">Komagataeibacter swingsii</name>
    <dbReference type="NCBI Taxonomy" id="215220"/>
    <lineage>
        <taxon>Bacteria</taxon>
        <taxon>Pseudomonadati</taxon>
        <taxon>Pseudomonadota</taxon>
        <taxon>Alphaproteobacteria</taxon>
        <taxon>Acetobacterales</taxon>
        <taxon>Acetobacteraceae</taxon>
        <taxon>Komagataeibacter</taxon>
    </lineage>
</organism>
<evidence type="ECO:0000259" key="4">
    <source>
        <dbReference type="PROSITE" id="PS01124"/>
    </source>
</evidence>
<dbReference type="Proteomes" id="UP000522590">
    <property type="component" value="Unassembled WGS sequence"/>
</dbReference>
<dbReference type="AlphaFoldDB" id="A0A850P6R0"/>
<keyword evidence="3" id="KW-0804">Transcription</keyword>
<dbReference type="Pfam" id="PF12833">
    <property type="entry name" value="HTH_18"/>
    <property type="match status" value="1"/>
</dbReference>
<dbReference type="PROSITE" id="PS01124">
    <property type="entry name" value="HTH_ARAC_FAMILY_2"/>
    <property type="match status" value="1"/>
</dbReference>
<accession>A0A850P6R0</accession>
<dbReference type="InterPro" id="IPR018060">
    <property type="entry name" value="HTH_AraC"/>
</dbReference>
<dbReference type="RefSeq" id="WP_176643422.1">
    <property type="nucleotide sequence ID" value="NZ_JABXXS010000024.1"/>
</dbReference>
<keyword evidence="1" id="KW-0805">Transcription regulation</keyword>
<name>A0A850P6R0_9PROT</name>
<reference evidence="5 6" key="1">
    <citation type="submission" date="2020-06" db="EMBL/GenBank/DDBJ databases">
        <title>Description of novel acetic acid bacteria.</title>
        <authorList>
            <person name="Sombolestani A."/>
        </authorList>
    </citation>
    <scope>NUCLEOTIDE SEQUENCE [LARGE SCALE GENOMIC DNA]</scope>
    <source>
        <strain evidence="5 6">LMG 25</strain>
    </source>
</reference>
<evidence type="ECO:0000313" key="5">
    <source>
        <dbReference type="EMBL" id="NVN37492.1"/>
    </source>
</evidence>
<evidence type="ECO:0000313" key="6">
    <source>
        <dbReference type="Proteomes" id="UP000522590"/>
    </source>
</evidence>
<protein>
    <submittedName>
        <fullName evidence="5">Helix-turn-helix transcriptional regulator</fullName>
    </submittedName>
</protein>
<dbReference type="PRINTS" id="PR00032">
    <property type="entry name" value="HTHARAC"/>
</dbReference>
<gene>
    <name evidence="5" type="ORF">HUK81_11165</name>
</gene>
<comment type="caution">
    <text evidence="5">The sequence shown here is derived from an EMBL/GenBank/DDBJ whole genome shotgun (WGS) entry which is preliminary data.</text>
</comment>
<dbReference type="InterPro" id="IPR009057">
    <property type="entry name" value="Homeodomain-like_sf"/>
</dbReference>